<dbReference type="Proteomes" id="UP000600918">
    <property type="component" value="Unassembled WGS sequence"/>
</dbReference>
<dbReference type="Pfam" id="PF03351">
    <property type="entry name" value="DOMON"/>
    <property type="match status" value="1"/>
</dbReference>
<gene>
    <name evidence="3" type="ORF">H0235_009148</name>
</gene>
<feature type="region of interest" description="Disordered" evidence="1">
    <location>
        <begin position="76"/>
        <end position="95"/>
    </location>
</feature>
<evidence type="ECO:0000313" key="4">
    <source>
        <dbReference type="Proteomes" id="UP000600918"/>
    </source>
</evidence>
<dbReference type="InterPro" id="IPR005018">
    <property type="entry name" value="DOMON_domain"/>
</dbReference>
<keyword evidence="4" id="KW-1185">Reference proteome</keyword>
<proteinExistence type="predicted"/>
<name>A0A834P150_VESPE</name>
<dbReference type="PROSITE" id="PS50836">
    <property type="entry name" value="DOMON"/>
    <property type="match status" value="1"/>
</dbReference>
<feature type="region of interest" description="Disordered" evidence="1">
    <location>
        <begin position="1"/>
        <end position="38"/>
    </location>
</feature>
<accession>A0A834P150</accession>
<dbReference type="CDD" id="cd09631">
    <property type="entry name" value="DOMON_DOH"/>
    <property type="match status" value="1"/>
</dbReference>
<feature type="domain" description="DOMON" evidence="2">
    <location>
        <begin position="217"/>
        <end position="311"/>
    </location>
</feature>
<protein>
    <recommendedName>
        <fullName evidence="2">DOMON domain-containing protein</fullName>
    </recommendedName>
</protein>
<dbReference type="AlphaFoldDB" id="A0A834P150"/>
<organism evidence="3 4">
    <name type="scientific">Vespula pensylvanica</name>
    <name type="common">Western yellow jacket</name>
    <name type="synonym">Wasp</name>
    <dbReference type="NCBI Taxonomy" id="30213"/>
    <lineage>
        <taxon>Eukaryota</taxon>
        <taxon>Metazoa</taxon>
        <taxon>Ecdysozoa</taxon>
        <taxon>Arthropoda</taxon>
        <taxon>Hexapoda</taxon>
        <taxon>Insecta</taxon>
        <taxon>Pterygota</taxon>
        <taxon>Neoptera</taxon>
        <taxon>Endopterygota</taxon>
        <taxon>Hymenoptera</taxon>
        <taxon>Apocrita</taxon>
        <taxon>Aculeata</taxon>
        <taxon>Vespoidea</taxon>
        <taxon>Vespidae</taxon>
        <taxon>Vespinae</taxon>
        <taxon>Vespula</taxon>
    </lineage>
</organism>
<feature type="compositionally biased region" description="Basic and acidic residues" evidence="1">
    <location>
        <begin position="1"/>
        <end position="23"/>
    </location>
</feature>
<evidence type="ECO:0000259" key="2">
    <source>
        <dbReference type="PROSITE" id="PS50836"/>
    </source>
</evidence>
<evidence type="ECO:0000256" key="1">
    <source>
        <dbReference type="SAM" id="MobiDB-lite"/>
    </source>
</evidence>
<evidence type="ECO:0000313" key="3">
    <source>
        <dbReference type="EMBL" id="KAF7423865.1"/>
    </source>
</evidence>
<dbReference type="EMBL" id="JACSDY010000007">
    <property type="protein sequence ID" value="KAF7423865.1"/>
    <property type="molecule type" value="Genomic_DNA"/>
</dbReference>
<dbReference type="InterPro" id="IPR045266">
    <property type="entry name" value="DOH_DOMON"/>
</dbReference>
<reference evidence="3" key="1">
    <citation type="journal article" date="2020" name="G3 (Bethesda)">
        <title>High-Quality Assemblies for Three Invasive Social Wasps from the &lt;i&gt;Vespula&lt;/i&gt; Genus.</title>
        <authorList>
            <person name="Harrop T.W.R."/>
            <person name="Guhlin J."/>
            <person name="McLaughlin G.M."/>
            <person name="Permina E."/>
            <person name="Stockwell P."/>
            <person name="Gilligan J."/>
            <person name="Le Lec M.F."/>
            <person name="Gruber M.A.M."/>
            <person name="Quinn O."/>
            <person name="Lovegrove M."/>
            <person name="Duncan E.J."/>
            <person name="Remnant E.J."/>
            <person name="Van Eeckhoven J."/>
            <person name="Graham B."/>
            <person name="Knapp R.A."/>
            <person name="Langford K.W."/>
            <person name="Kronenberg Z."/>
            <person name="Press M.O."/>
            <person name="Eacker S.M."/>
            <person name="Wilson-Rankin E.E."/>
            <person name="Purcell J."/>
            <person name="Lester P.J."/>
            <person name="Dearden P.K."/>
        </authorList>
    </citation>
    <scope>NUCLEOTIDE SEQUENCE</scope>
    <source>
        <strain evidence="3">Volc-1</strain>
    </source>
</reference>
<comment type="caution">
    <text evidence="3">The sequence shown here is derived from an EMBL/GenBank/DDBJ whole genome shotgun (WGS) entry which is preliminary data.</text>
</comment>
<sequence>MSENEWKEEKRREGRLWKSERTGEASGLVQKGPENRENERDRLTAIERGYAIGSTLPPYARAVLSRVAATAATVDASPFPSRNNNGTGIRGHITPPFTVNRIDPLRTDVSCAESVSTDRPKSYRVSHETIKIPRVGPKLRLPRLLLCIDQKTNIIIESRIRTILPTIDLSKRFETNALNDEIARKIDVPAFTEGGLFLRLYSGIDLTRQPSAHTKFSKLVATRDFEEGDKEVTFEIQVKTLGYVGLGFKKEDGREGADMVIGWVDNNGQVHLQKFNSIVRFSSTIVFHVGAGIKSIDIVGTIGQIGAIILD</sequence>